<evidence type="ECO:0000313" key="3">
    <source>
        <dbReference type="Proteomes" id="UP000027586"/>
    </source>
</evidence>
<dbReference type="InterPro" id="IPR050357">
    <property type="entry name" value="Arrestin_domain-protein"/>
</dbReference>
<dbReference type="SUPFAM" id="SSF81296">
    <property type="entry name" value="E set domains"/>
    <property type="match status" value="1"/>
</dbReference>
<dbReference type="InterPro" id="IPR014756">
    <property type="entry name" value="Ig_E-set"/>
</dbReference>
<accession>A0A068S546</accession>
<keyword evidence="3" id="KW-1185">Reference proteome</keyword>
<organism evidence="2 3">
    <name type="scientific">Lichtheimia corymbifera JMRC:FSU:9682</name>
    <dbReference type="NCBI Taxonomy" id="1263082"/>
    <lineage>
        <taxon>Eukaryota</taxon>
        <taxon>Fungi</taxon>
        <taxon>Fungi incertae sedis</taxon>
        <taxon>Mucoromycota</taxon>
        <taxon>Mucoromycotina</taxon>
        <taxon>Mucoromycetes</taxon>
        <taxon>Mucorales</taxon>
        <taxon>Lichtheimiaceae</taxon>
        <taxon>Lichtheimia</taxon>
    </lineage>
</organism>
<evidence type="ECO:0000256" key="1">
    <source>
        <dbReference type="SAM" id="MobiDB-lite"/>
    </source>
</evidence>
<dbReference type="GO" id="GO:0005737">
    <property type="term" value="C:cytoplasm"/>
    <property type="evidence" value="ECO:0007669"/>
    <property type="project" value="TreeGrafter"/>
</dbReference>
<dbReference type="PANTHER" id="PTHR11188:SF17">
    <property type="entry name" value="FI21816P1"/>
    <property type="match status" value="1"/>
</dbReference>
<dbReference type="OrthoDB" id="298939at2759"/>
<sequence length="674" mass="74463">MMNNTAPLPPLPPHATLDDNTPDRNPWIRSFCKTAVKRLQLLTSQSAVTTRGVSPSTTTTSCSTSSSCTTHNAKDQYNRATAKDIRATYSAYELSSAEEEATSDFHMPISSSTTTSGLSDALRRLTSTTSISRGLAALSSEKSCGKHLWLSRFNKKQISVFLKTPHVVAGSVMSGTIAIDMTLCNTFDMLNPHTLPFKSLVLELHGIERIAESDPFGLGTHHHPFLKQCILSFNHEQLLSVYQQGIKRGINKKLAVSFSFQLPEDIESSHRNRKAAVHYSLRGVLDVNCCQEEVDKVVEFEEPVRVYANQRAISNALLYLPVHETFCACRSRHECSSSSSSCIKIDLELSRSIWSNCAPIYTCVTVANGSCQKVSDITLELLRHQQTFTYDDDEPGRRLAASNSTIVARSSAEKLGLMLPLEPGTKDQTIMVIQPPRGQCSIQNSKLIHISYALRLSIISANIRKEHVIQVPITLIHSISLDPPPNQEDALRIDMSDAKYDACRQMLVDIFRQTPATEDEDEDELDFAFKGSVATTTSYHSNTTRQAYGQPKVRHGSVWSPKQFGKRPGCLGNAGLDIRRKFNVATAHEAWHGYAAEHYYFPSSTTAGGGGTSEVSPVTPVDERRRMLPLSYFDLNGDNNASVRSGDGNDRKILALLENQLACDIPPPSIVHTF</sequence>
<dbReference type="Gene3D" id="2.60.40.640">
    <property type="match status" value="2"/>
</dbReference>
<dbReference type="STRING" id="1263082.A0A068S546"/>
<dbReference type="Proteomes" id="UP000027586">
    <property type="component" value="Unassembled WGS sequence"/>
</dbReference>
<feature type="compositionally biased region" description="Low complexity" evidence="1">
    <location>
        <begin position="49"/>
        <end position="70"/>
    </location>
</feature>
<dbReference type="AlphaFoldDB" id="A0A068S546"/>
<gene>
    <name evidence="2" type="ORF">LCOR_08049.1</name>
</gene>
<dbReference type="InterPro" id="IPR014752">
    <property type="entry name" value="Arrestin-like_C"/>
</dbReference>
<proteinExistence type="predicted"/>
<comment type="caution">
    <text evidence="2">The sequence shown here is derived from an EMBL/GenBank/DDBJ whole genome shotgun (WGS) entry which is preliminary data.</text>
</comment>
<dbReference type="VEuPathDB" id="FungiDB:LCOR_08049.1"/>
<dbReference type="GO" id="GO:0015031">
    <property type="term" value="P:protein transport"/>
    <property type="evidence" value="ECO:0007669"/>
    <property type="project" value="TreeGrafter"/>
</dbReference>
<evidence type="ECO:0008006" key="4">
    <source>
        <dbReference type="Google" id="ProtNLM"/>
    </source>
</evidence>
<name>A0A068S546_9FUNG</name>
<dbReference type="PANTHER" id="PTHR11188">
    <property type="entry name" value="ARRESTIN DOMAIN CONTAINING PROTEIN"/>
    <property type="match status" value="1"/>
</dbReference>
<dbReference type="EMBL" id="CBTN010000043">
    <property type="protein sequence ID" value="CDH57060.1"/>
    <property type="molecule type" value="Genomic_DNA"/>
</dbReference>
<feature type="region of interest" description="Disordered" evidence="1">
    <location>
        <begin position="1"/>
        <end position="23"/>
    </location>
</feature>
<protein>
    <recommendedName>
        <fullName evidence="4">Arrestin C-terminal-like domain-containing protein</fullName>
    </recommendedName>
</protein>
<reference evidence="2" key="1">
    <citation type="submission" date="2013-08" db="EMBL/GenBank/DDBJ databases">
        <title>Gene expansion shapes genome architecture in the human pathogen Lichtheimia corymbifera: an evolutionary genomics analysis in the ancient terrestrial Mucorales (Mucoromycotina).</title>
        <authorList>
            <person name="Schwartze V.U."/>
            <person name="Winter S."/>
            <person name="Shelest E."/>
            <person name="Marcet-Houben M."/>
            <person name="Horn F."/>
            <person name="Wehner S."/>
            <person name="Hoffmann K."/>
            <person name="Riege K."/>
            <person name="Sammeth M."/>
            <person name="Nowrousian M."/>
            <person name="Valiante V."/>
            <person name="Linde J."/>
            <person name="Jacobsen I.D."/>
            <person name="Marz M."/>
            <person name="Brakhage A.A."/>
            <person name="Gabaldon T."/>
            <person name="Bocker S."/>
            <person name="Voigt K."/>
        </authorList>
    </citation>
    <scope>NUCLEOTIDE SEQUENCE [LARGE SCALE GENOMIC DNA]</scope>
    <source>
        <strain evidence="2">FSU 9682</strain>
    </source>
</reference>
<evidence type="ECO:0000313" key="2">
    <source>
        <dbReference type="EMBL" id="CDH57060.1"/>
    </source>
</evidence>
<feature type="region of interest" description="Disordered" evidence="1">
    <location>
        <begin position="47"/>
        <end position="71"/>
    </location>
</feature>